<evidence type="ECO:0000256" key="1">
    <source>
        <dbReference type="ARBA" id="ARBA00001946"/>
    </source>
</evidence>
<comment type="catalytic activity">
    <reaction evidence="5">
        <text>ATP + H2O = ADP + phosphate + H(+)</text>
        <dbReference type="Rhea" id="RHEA:13065"/>
        <dbReference type="ChEBI" id="CHEBI:15377"/>
        <dbReference type="ChEBI" id="CHEBI:15378"/>
        <dbReference type="ChEBI" id="CHEBI:30616"/>
        <dbReference type="ChEBI" id="CHEBI:43474"/>
        <dbReference type="ChEBI" id="CHEBI:456216"/>
    </reaction>
</comment>
<dbReference type="SMART" id="SM00382">
    <property type="entry name" value="AAA"/>
    <property type="match status" value="1"/>
</dbReference>
<comment type="caution">
    <text evidence="7">The sequence shown here is derived from an EMBL/GenBank/DDBJ whole genome shotgun (WGS) entry which is preliminary data.</text>
</comment>
<evidence type="ECO:0000259" key="6">
    <source>
        <dbReference type="SMART" id="SM00382"/>
    </source>
</evidence>
<keyword evidence="8" id="KW-1185">Reference proteome</keyword>
<keyword evidence="4" id="KW-0460">Magnesium</keyword>
<comment type="cofactor">
    <cofactor evidence="1">
        <name>Mg(2+)</name>
        <dbReference type="ChEBI" id="CHEBI:18420"/>
    </cofactor>
</comment>
<evidence type="ECO:0000256" key="4">
    <source>
        <dbReference type="ARBA" id="ARBA00022842"/>
    </source>
</evidence>
<accession>A0ABQ9LXL9</accession>
<reference evidence="7" key="1">
    <citation type="journal article" date="2023" name="Plant Biotechnol. J.">
        <title>Chromosome-level wild Hevea brasiliensis genome provides new tools for genomic-assisted breeding and valuable loci to elevate rubber yield.</title>
        <authorList>
            <person name="Cheng H."/>
            <person name="Song X."/>
            <person name="Hu Y."/>
            <person name="Wu T."/>
            <person name="Yang Q."/>
            <person name="An Z."/>
            <person name="Feng S."/>
            <person name="Deng Z."/>
            <person name="Wu W."/>
            <person name="Zeng X."/>
            <person name="Tu M."/>
            <person name="Wang X."/>
            <person name="Huang H."/>
        </authorList>
    </citation>
    <scope>NUCLEOTIDE SEQUENCE</scope>
    <source>
        <strain evidence="7">MT/VB/25A 57/8</strain>
    </source>
</reference>
<dbReference type="Pfam" id="PF14363">
    <property type="entry name" value="AAA_assoc"/>
    <property type="match status" value="1"/>
</dbReference>
<organism evidence="7 8">
    <name type="scientific">Hevea brasiliensis</name>
    <name type="common">Para rubber tree</name>
    <name type="synonym">Siphonia brasiliensis</name>
    <dbReference type="NCBI Taxonomy" id="3981"/>
    <lineage>
        <taxon>Eukaryota</taxon>
        <taxon>Viridiplantae</taxon>
        <taxon>Streptophyta</taxon>
        <taxon>Embryophyta</taxon>
        <taxon>Tracheophyta</taxon>
        <taxon>Spermatophyta</taxon>
        <taxon>Magnoliopsida</taxon>
        <taxon>eudicotyledons</taxon>
        <taxon>Gunneridae</taxon>
        <taxon>Pentapetalae</taxon>
        <taxon>rosids</taxon>
        <taxon>fabids</taxon>
        <taxon>Malpighiales</taxon>
        <taxon>Euphorbiaceae</taxon>
        <taxon>Crotonoideae</taxon>
        <taxon>Micrandreae</taxon>
        <taxon>Hevea</taxon>
    </lineage>
</organism>
<dbReference type="Gene3D" id="6.10.280.40">
    <property type="match status" value="1"/>
</dbReference>
<dbReference type="Pfam" id="PF25568">
    <property type="entry name" value="AAA_lid_At3g28540"/>
    <property type="match status" value="1"/>
</dbReference>
<dbReference type="EMBL" id="JARPOI010000009">
    <property type="protein sequence ID" value="KAJ9172742.1"/>
    <property type="molecule type" value="Genomic_DNA"/>
</dbReference>
<evidence type="ECO:0000256" key="2">
    <source>
        <dbReference type="ARBA" id="ARBA00007448"/>
    </source>
</evidence>
<feature type="domain" description="AAA+ ATPase" evidence="6">
    <location>
        <begin position="237"/>
        <end position="376"/>
    </location>
</feature>
<dbReference type="InterPro" id="IPR027417">
    <property type="entry name" value="P-loop_NTPase"/>
</dbReference>
<comment type="similarity">
    <text evidence="2">Belongs to the AAA ATPase family. BCS1 subfamily.</text>
</comment>
<name>A0ABQ9LXL9_HEVBR</name>
<evidence type="ECO:0000256" key="3">
    <source>
        <dbReference type="ARBA" id="ARBA00022801"/>
    </source>
</evidence>
<protein>
    <recommendedName>
        <fullName evidence="6">AAA+ ATPase domain-containing protein</fullName>
    </recommendedName>
</protein>
<dbReference type="CDD" id="cd19510">
    <property type="entry name" value="RecA-like_BCS1"/>
    <property type="match status" value="1"/>
</dbReference>
<dbReference type="InterPro" id="IPR003593">
    <property type="entry name" value="AAA+_ATPase"/>
</dbReference>
<keyword evidence="3" id="KW-0378">Hydrolase</keyword>
<dbReference type="InterPro" id="IPR025753">
    <property type="entry name" value="AAA_N_dom"/>
</dbReference>
<dbReference type="InterPro" id="IPR003959">
    <property type="entry name" value="ATPase_AAA_core"/>
</dbReference>
<dbReference type="InterPro" id="IPR050747">
    <property type="entry name" value="Mitochondrial_chaperone_BCS1"/>
</dbReference>
<dbReference type="SUPFAM" id="SSF52540">
    <property type="entry name" value="P-loop containing nucleoside triphosphate hydrolases"/>
    <property type="match status" value="1"/>
</dbReference>
<sequence length="450" mass="52007">MPTSVMEYARVIPSVSSLLPLYASFSTSLMLLRNAYHELVPEKLESFLTSKLENYFRRTRSKPSYDTFVIDDSWEGQHRNKLIDISIFYLSTKIGHKNKTIKIGKFKGRKGIMAGLVNGEEIVDIYEGIEITWYFDCRKDEDGGDEYFELSFEDKYREKVFNEYLDHVIRTYKAMTKEKRVLRIYSRDCNGWDWIEFQHAATFDTLAMDYELKRAITDDLDRFLARKDYYKKICRAWKRGYLLYGPPGTGKSSLIAAMANYLNYNVYNLELANISSESDLKSAMLHAGRKSIIVIEDIDCNSGVHDRSKSDNSESDNSNNVRQFTLSALLNCIDGLWSSCAEERIIAFTTNHKEVLDPALLRPGRMDMHIHMSYCTTEGFRVLVSNYLDIKDHPLFEEIDGLIRSMEVTPASLAEELMKSDVADVALGEVLNFLKQKRMEKDKIDEEKLC</sequence>
<evidence type="ECO:0000256" key="5">
    <source>
        <dbReference type="ARBA" id="ARBA00049360"/>
    </source>
</evidence>
<evidence type="ECO:0000313" key="7">
    <source>
        <dbReference type="EMBL" id="KAJ9172742.1"/>
    </source>
</evidence>
<dbReference type="InterPro" id="IPR058017">
    <property type="entry name" value="At3g28540-like_C"/>
</dbReference>
<gene>
    <name evidence="7" type="ORF">P3X46_015952</name>
</gene>
<dbReference type="Pfam" id="PF00004">
    <property type="entry name" value="AAA"/>
    <property type="match status" value="1"/>
</dbReference>
<evidence type="ECO:0000313" key="8">
    <source>
        <dbReference type="Proteomes" id="UP001174677"/>
    </source>
</evidence>
<proteinExistence type="inferred from homology"/>
<dbReference type="Proteomes" id="UP001174677">
    <property type="component" value="Chromosome 9"/>
</dbReference>
<dbReference type="Gene3D" id="3.40.50.300">
    <property type="entry name" value="P-loop containing nucleotide triphosphate hydrolases"/>
    <property type="match status" value="1"/>
</dbReference>
<dbReference type="PANTHER" id="PTHR23070">
    <property type="entry name" value="BCS1 AAA-TYPE ATPASE"/>
    <property type="match status" value="1"/>
</dbReference>